<sequence length="235" mass="23186">MTLAPAPAAPDVLATTGRTCQAVGATVLVLPPLEPAAAREALAALREETDLLVQAADPALGADLVTVPLGATDALLDEVLAEVARRGATPVYEAGSLADLDVLAGLAHGPGPVRVALLLGARGGLPGTLASVAACLERLPAGALWSAAGRGAAAIPVLLAALSAGGHVRAGTADTPEPGDPARADLQLVARAAGLARIAQRPPLPPFAARDLLLGPPAGPVAPRTAPDPTSVEIR</sequence>
<name>A0A1H8RFM8_9ACTN</name>
<dbReference type="EMBL" id="FOEE01000003">
    <property type="protein sequence ID" value="SEO65166.1"/>
    <property type="molecule type" value="Genomic_DNA"/>
</dbReference>
<evidence type="ECO:0000256" key="1">
    <source>
        <dbReference type="SAM" id="MobiDB-lite"/>
    </source>
</evidence>
<dbReference type="AlphaFoldDB" id="A0A1H8RFM8"/>
<evidence type="ECO:0000313" key="2">
    <source>
        <dbReference type="EMBL" id="SEO65166.1"/>
    </source>
</evidence>
<dbReference type="Pfam" id="PF05853">
    <property type="entry name" value="BKACE"/>
    <property type="match status" value="1"/>
</dbReference>
<keyword evidence="3" id="KW-1185">Reference proteome</keyword>
<proteinExistence type="predicted"/>
<gene>
    <name evidence="2" type="ORF">SAMN05660991_01076</name>
</gene>
<organism evidence="2 3">
    <name type="scientific">Trujillonella endophytica</name>
    <dbReference type="NCBI Taxonomy" id="673521"/>
    <lineage>
        <taxon>Bacteria</taxon>
        <taxon>Bacillati</taxon>
        <taxon>Actinomycetota</taxon>
        <taxon>Actinomycetes</taxon>
        <taxon>Geodermatophilales</taxon>
        <taxon>Geodermatophilaceae</taxon>
        <taxon>Trujillonella</taxon>
    </lineage>
</organism>
<feature type="region of interest" description="Disordered" evidence="1">
    <location>
        <begin position="209"/>
        <end position="235"/>
    </location>
</feature>
<protein>
    <submittedName>
        <fullName evidence="2">3-keto-5-aminohexanoate cleavage enzyme</fullName>
    </submittedName>
</protein>
<accession>A0A1H8RFM8</accession>
<dbReference type="STRING" id="673521.SAMN05660991_01076"/>
<dbReference type="InterPro" id="IPR008567">
    <property type="entry name" value="BKACE"/>
</dbReference>
<dbReference type="Proteomes" id="UP000198960">
    <property type="component" value="Unassembled WGS sequence"/>
</dbReference>
<evidence type="ECO:0000313" key="3">
    <source>
        <dbReference type="Proteomes" id="UP000198960"/>
    </source>
</evidence>
<dbReference type="GO" id="GO:0043720">
    <property type="term" value="F:3-keto-5-aminohexanoate cleavage activity"/>
    <property type="evidence" value="ECO:0007669"/>
    <property type="project" value="InterPro"/>
</dbReference>
<reference evidence="3" key="1">
    <citation type="submission" date="2016-10" db="EMBL/GenBank/DDBJ databases">
        <authorList>
            <person name="Varghese N."/>
            <person name="Submissions S."/>
        </authorList>
    </citation>
    <scope>NUCLEOTIDE SEQUENCE [LARGE SCALE GENOMIC DNA]</scope>
    <source>
        <strain evidence="3">DSM 45413</strain>
    </source>
</reference>
<dbReference type="Gene3D" id="3.20.20.70">
    <property type="entry name" value="Aldolase class I"/>
    <property type="match status" value="1"/>
</dbReference>
<dbReference type="InterPro" id="IPR013785">
    <property type="entry name" value="Aldolase_TIM"/>
</dbReference>